<dbReference type="FunFam" id="3.30.505.10:FF:000012">
    <property type="entry name" value="Tyrosine-protein phosphatase non-receptor type"/>
    <property type="match status" value="1"/>
</dbReference>
<evidence type="ECO:0000313" key="10">
    <source>
        <dbReference type="Proteomes" id="UP000075902"/>
    </source>
</evidence>
<keyword evidence="10" id="KW-1185">Reference proteome</keyword>
<dbReference type="STRING" id="34690.A0A182TNL1"/>
<evidence type="ECO:0000256" key="5">
    <source>
        <dbReference type="ARBA" id="ARBA00022912"/>
    </source>
</evidence>
<dbReference type="GO" id="GO:0004726">
    <property type="term" value="F:non-membrane spanning protein tyrosine phosphatase activity"/>
    <property type="evidence" value="ECO:0007669"/>
    <property type="project" value="TreeGrafter"/>
</dbReference>
<accession>A0A182TNL1</accession>
<dbReference type="SUPFAM" id="SSF55550">
    <property type="entry name" value="SH2 domain"/>
    <property type="match status" value="1"/>
</dbReference>
<dbReference type="Proteomes" id="UP000075902">
    <property type="component" value="Unassembled WGS sequence"/>
</dbReference>
<name>A0A182TNL1_9DIPT</name>
<reference evidence="10" key="1">
    <citation type="submission" date="2014-01" db="EMBL/GenBank/DDBJ databases">
        <title>The Genome Sequence of Anopheles melas CM1001059_A (V2).</title>
        <authorList>
            <consortium name="The Broad Institute Genomics Platform"/>
            <person name="Neafsey D.E."/>
            <person name="Besansky N."/>
            <person name="Howell P."/>
            <person name="Walton C."/>
            <person name="Young S.K."/>
            <person name="Zeng Q."/>
            <person name="Gargeya S."/>
            <person name="Fitzgerald M."/>
            <person name="Haas B."/>
            <person name="Abouelleil A."/>
            <person name="Allen A.W."/>
            <person name="Alvarado L."/>
            <person name="Arachchi H.M."/>
            <person name="Berlin A.M."/>
            <person name="Chapman S.B."/>
            <person name="Gainer-Dewar J."/>
            <person name="Goldberg J."/>
            <person name="Griggs A."/>
            <person name="Gujja S."/>
            <person name="Hansen M."/>
            <person name="Howarth C."/>
            <person name="Imamovic A."/>
            <person name="Ireland A."/>
            <person name="Larimer J."/>
            <person name="McCowan C."/>
            <person name="Murphy C."/>
            <person name="Pearson M."/>
            <person name="Poon T.W."/>
            <person name="Priest M."/>
            <person name="Roberts A."/>
            <person name="Saif S."/>
            <person name="Shea T."/>
            <person name="Sisk P."/>
            <person name="Sykes S."/>
            <person name="Wortman J."/>
            <person name="Nusbaum C."/>
            <person name="Birren B."/>
        </authorList>
    </citation>
    <scope>NUCLEOTIDE SEQUENCE [LARGE SCALE GENOMIC DNA]</scope>
    <source>
        <strain evidence="10">CM1001059</strain>
    </source>
</reference>
<dbReference type="GO" id="GO:0070374">
    <property type="term" value="P:positive regulation of ERK1 and ERK2 cascade"/>
    <property type="evidence" value="ECO:0007669"/>
    <property type="project" value="TreeGrafter"/>
</dbReference>
<dbReference type="PRINTS" id="PR00401">
    <property type="entry name" value="SH2DOMAIN"/>
</dbReference>
<dbReference type="EnsemblMetazoa" id="AMEC005581-RA">
    <property type="protein sequence ID" value="AMEC005581-PA"/>
    <property type="gene ID" value="AMEC005581"/>
</dbReference>
<dbReference type="EC" id="3.1.3.48" evidence="2"/>
<dbReference type="Gene3D" id="3.90.190.10">
    <property type="entry name" value="Protein tyrosine phosphatase superfamily"/>
    <property type="match status" value="1"/>
</dbReference>
<keyword evidence="3" id="KW-0963">Cytoplasm</keyword>
<sequence length="177" mass="20593">MVTEGPRWFHGNLSAKEAEKLILERGKNGSFLVRESQSKLSDFVLSVRADDKVTHVMIRWHEKMYDVGGGQKFATLCDLIEHYKRNPMVETCGTVVHLRQPFNATRITAAGINDRVEQLQRENGGQSYGKGGFWEEFESLQQQECRHTFSRREGQRNENRAKNRYKNILPCKYTFCY</sequence>
<dbReference type="PROSITE" id="PS50001">
    <property type="entry name" value="SH2"/>
    <property type="match status" value="1"/>
</dbReference>
<evidence type="ECO:0000256" key="6">
    <source>
        <dbReference type="ARBA" id="ARBA00022999"/>
    </source>
</evidence>
<dbReference type="SUPFAM" id="SSF52799">
    <property type="entry name" value="(Phosphotyrosine protein) phosphatases II"/>
    <property type="match status" value="1"/>
</dbReference>
<dbReference type="GO" id="GO:0005737">
    <property type="term" value="C:cytoplasm"/>
    <property type="evidence" value="ECO:0007669"/>
    <property type="project" value="UniProtKB-SubCell"/>
</dbReference>
<dbReference type="Pfam" id="PF00017">
    <property type="entry name" value="SH2"/>
    <property type="match status" value="1"/>
</dbReference>
<evidence type="ECO:0000256" key="7">
    <source>
        <dbReference type="PROSITE-ProRule" id="PRU00191"/>
    </source>
</evidence>
<keyword evidence="4" id="KW-0378">Hydrolase</keyword>
<protein>
    <recommendedName>
        <fullName evidence="2">protein-tyrosine-phosphatase</fullName>
        <ecNumber evidence="2">3.1.3.48</ecNumber>
    </recommendedName>
</protein>
<dbReference type="InterPro" id="IPR000980">
    <property type="entry name" value="SH2"/>
</dbReference>
<dbReference type="PANTHER" id="PTHR46559:SF3">
    <property type="entry name" value="TYROSINE-PROTEIN PHOSPHATASE NON-RECEPTOR TYPE"/>
    <property type="match status" value="1"/>
</dbReference>
<organism evidence="9 10">
    <name type="scientific">Anopheles melas</name>
    <dbReference type="NCBI Taxonomy" id="34690"/>
    <lineage>
        <taxon>Eukaryota</taxon>
        <taxon>Metazoa</taxon>
        <taxon>Ecdysozoa</taxon>
        <taxon>Arthropoda</taxon>
        <taxon>Hexapoda</taxon>
        <taxon>Insecta</taxon>
        <taxon>Pterygota</taxon>
        <taxon>Neoptera</taxon>
        <taxon>Endopterygota</taxon>
        <taxon>Diptera</taxon>
        <taxon>Nematocera</taxon>
        <taxon>Culicoidea</taxon>
        <taxon>Culicidae</taxon>
        <taxon>Anophelinae</taxon>
        <taxon>Anopheles</taxon>
    </lineage>
</organism>
<evidence type="ECO:0000256" key="1">
    <source>
        <dbReference type="ARBA" id="ARBA00004496"/>
    </source>
</evidence>
<reference evidence="9" key="2">
    <citation type="submission" date="2020-05" db="UniProtKB">
        <authorList>
            <consortium name="EnsemblMetazoa"/>
        </authorList>
    </citation>
    <scope>IDENTIFICATION</scope>
    <source>
        <strain evidence="9">CM1001059</strain>
    </source>
</reference>
<keyword evidence="5" id="KW-0904">Protein phosphatase</keyword>
<proteinExistence type="predicted"/>
<dbReference type="SMART" id="SM00252">
    <property type="entry name" value="SH2"/>
    <property type="match status" value="1"/>
</dbReference>
<dbReference type="GO" id="GO:0050839">
    <property type="term" value="F:cell adhesion molecule binding"/>
    <property type="evidence" value="ECO:0007669"/>
    <property type="project" value="TreeGrafter"/>
</dbReference>
<feature type="domain" description="SH2" evidence="8">
    <location>
        <begin position="8"/>
        <end position="102"/>
    </location>
</feature>
<dbReference type="InterPro" id="IPR029021">
    <property type="entry name" value="Prot-tyrosine_phosphatase-like"/>
</dbReference>
<keyword evidence="6 7" id="KW-0727">SH2 domain</keyword>
<dbReference type="InterPro" id="IPR036860">
    <property type="entry name" value="SH2_dom_sf"/>
</dbReference>
<comment type="subcellular location">
    <subcellularLocation>
        <location evidence="1">Cytoplasm</location>
    </subcellularLocation>
</comment>
<evidence type="ECO:0000313" key="9">
    <source>
        <dbReference type="EnsemblMetazoa" id="AMEC005581-PA"/>
    </source>
</evidence>
<evidence type="ECO:0000256" key="4">
    <source>
        <dbReference type="ARBA" id="ARBA00022801"/>
    </source>
</evidence>
<dbReference type="GO" id="GO:0030971">
    <property type="term" value="F:receptor tyrosine kinase binding"/>
    <property type="evidence" value="ECO:0007669"/>
    <property type="project" value="TreeGrafter"/>
</dbReference>
<evidence type="ECO:0000256" key="2">
    <source>
        <dbReference type="ARBA" id="ARBA00013064"/>
    </source>
</evidence>
<evidence type="ECO:0000256" key="3">
    <source>
        <dbReference type="ARBA" id="ARBA00022490"/>
    </source>
</evidence>
<dbReference type="AlphaFoldDB" id="A0A182TNL1"/>
<dbReference type="VEuPathDB" id="VectorBase:AMEC005581"/>
<evidence type="ECO:0000259" key="8">
    <source>
        <dbReference type="PROSITE" id="PS50001"/>
    </source>
</evidence>
<dbReference type="Gene3D" id="3.30.505.10">
    <property type="entry name" value="SH2 domain"/>
    <property type="match status" value="1"/>
</dbReference>
<dbReference type="PANTHER" id="PTHR46559">
    <property type="entry name" value="TYROSINE-PROTEIN PHOSPHATASE NON-RECEPTOR TYPE 11"/>
    <property type="match status" value="1"/>
</dbReference>
<dbReference type="CDD" id="cd09931">
    <property type="entry name" value="SH2_C-SH2_SHP_like"/>
    <property type="match status" value="1"/>
</dbReference>